<reference evidence="2 3" key="1">
    <citation type="submission" date="2013-07" db="EMBL/GenBank/DDBJ databases">
        <authorList>
            <person name="Genoscope - CEA"/>
        </authorList>
    </citation>
    <scope>NUCLEOTIDE SEQUENCE [LARGE SCALE GENOMIC DNA]</scope>
    <source>
        <strain evidence="2 3">G6</strain>
    </source>
</reference>
<dbReference type="HOGENOM" id="CLU_2588940_0_0_6"/>
<keyword evidence="3" id="KW-1185">Reference proteome</keyword>
<evidence type="ECO:0000313" key="2">
    <source>
        <dbReference type="EMBL" id="CDG21091.1"/>
    </source>
</evidence>
<keyword evidence="1" id="KW-0812">Transmembrane</keyword>
<accession>A0A068R2E1</accession>
<protein>
    <submittedName>
        <fullName evidence="2">Uncharacterized protein</fullName>
    </submittedName>
</protein>
<keyword evidence="1" id="KW-0472">Membrane</keyword>
<dbReference type="AlphaFoldDB" id="A0A068R2E1"/>
<gene>
    <name evidence="2" type="ORF">XPG1_1436</name>
</gene>
<organism evidence="2 3">
    <name type="scientific">Xenorhabdus poinarii G6</name>
    <dbReference type="NCBI Taxonomy" id="1354304"/>
    <lineage>
        <taxon>Bacteria</taxon>
        <taxon>Pseudomonadati</taxon>
        <taxon>Pseudomonadota</taxon>
        <taxon>Gammaproteobacteria</taxon>
        <taxon>Enterobacterales</taxon>
        <taxon>Morganellaceae</taxon>
        <taxon>Xenorhabdus</taxon>
    </lineage>
</organism>
<dbReference type="KEGG" id="xpo:XPG1_1436"/>
<evidence type="ECO:0000313" key="3">
    <source>
        <dbReference type="Proteomes" id="UP000032735"/>
    </source>
</evidence>
<dbReference type="EMBL" id="FO704551">
    <property type="protein sequence ID" value="CDG21091.1"/>
    <property type="molecule type" value="Genomic_DNA"/>
</dbReference>
<feature type="transmembrane region" description="Helical" evidence="1">
    <location>
        <begin position="58"/>
        <end position="78"/>
    </location>
</feature>
<evidence type="ECO:0000256" key="1">
    <source>
        <dbReference type="SAM" id="Phobius"/>
    </source>
</evidence>
<dbReference type="Proteomes" id="UP000032735">
    <property type="component" value="Chromosome"/>
</dbReference>
<sequence length="80" mass="9241">MVSLWKLPVFGIPGVHSCHYFDDPPYSYLGYFDAVLDWCFMDRVLDRSIKQSQETGKLVVVYAPYLVSRVAILGFFIFPD</sequence>
<proteinExistence type="predicted"/>
<name>A0A068R2E1_9GAMM</name>
<keyword evidence="1" id="KW-1133">Transmembrane helix</keyword>